<dbReference type="EMBL" id="BJYM01000004">
    <property type="protein sequence ID" value="GEN86561.1"/>
    <property type="molecule type" value="Genomic_DNA"/>
</dbReference>
<dbReference type="Proteomes" id="UP000321558">
    <property type="component" value="Unassembled WGS sequence"/>
</dbReference>
<dbReference type="Pfam" id="PF08241">
    <property type="entry name" value="Methyltransf_11"/>
    <property type="match status" value="1"/>
</dbReference>
<dbReference type="InterPro" id="IPR029063">
    <property type="entry name" value="SAM-dependent_MTases_sf"/>
</dbReference>
<proteinExistence type="predicted"/>
<dbReference type="GO" id="GO:0032259">
    <property type="term" value="P:methylation"/>
    <property type="evidence" value="ECO:0007669"/>
    <property type="project" value="UniProtKB-KW"/>
</dbReference>
<dbReference type="InterPro" id="IPR013216">
    <property type="entry name" value="Methyltransf_11"/>
</dbReference>
<keyword evidence="2" id="KW-0808">Transferase</keyword>
<gene>
    <name evidence="2" type="ORF">OSO01_13000</name>
</gene>
<dbReference type="CDD" id="cd02440">
    <property type="entry name" value="AdoMet_MTases"/>
    <property type="match status" value="1"/>
</dbReference>
<sequence>MDKKLLNKELFSKREDAYVNSSTHSNPAALQKISDWLKPTKEQIILDIATGGGQVAKTLAPSAKQVIATDLTPAMLSNVRNSINENDNILFIIADAEELPFLDNSMDIVTCRIAAHHFPHPEKFIHEAYRVLKPGGKCLFVDNVASENEAEDQFLNQLEEMRDPSHERAKKISEWKALFSKCQFTLIQDDIRIKELPFQDWLNRTVDTVEVKQQVIHFIQTADKKLQKYIRLQKKEDDIHSFAIDEWISMWGK</sequence>
<protein>
    <submittedName>
        <fullName evidence="2">SAM-dependent methyltransferase</fullName>
    </submittedName>
</protein>
<accession>A0A511ZGJ8</accession>
<evidence type="ECO:0000313" key="3">
    <source>
        <dbReference type="Proteomes" id="UP000321558"/>
    </source>
</evidence>
<comment type="caution">
    <text evidence="2">The sequence shown here is derived from an EMBL/GenBank/DDBJ whole genome shotgun (WGS) entry which is preliminary data.</text>
</comment>
<dbReference type="RefSeq" id="WP_147209596.1">
    <property type="nucleotide sequence ID" value="NZ_BJYM01000004.1"/>
</dbReference>
<organism evidence="2 3">
    <name type="scientific">Oceanobacillus sojae</name>
    <dbReference type="NCBI Taxonomy" id="582851"/>
    <lineage>
        <taxon>Bacteria</taxon>
        <taxon>Bacillati</taxon>
        <taxon>Bacillota</taxon>
        <taxon>Bacilli</taxon>
        <taxon>Bacillales</taxon>
        <taxon>Bacillaceae</taxon>
        <taxon>Oceanobacillus</taxon>
    </lineage>
</organism>
<keyword evidence="3" id="KW-1185">Reference proteome</keyword>
<feature type="domain" description="Methyltransferase type 11" evidence="1">
    <location>
        <begin position="46"/>
        <end position="140"/>
    </location>
</feature>
<evidence type="ECO:0000259" key="1">
    <source>
        <dbReference type="Pfam" id="PF08241"/>
    </source>
</evidence>
<dbReference type="OrthoDB" id="43862at2"/>
<evidence type="ECO:0000313" key="2">
    <source>
        <dbReference type="EMBL" id="GEN86561.1"/>
    </source>
</evidence>
<name>A0A511ZGJ8_9BACI</name>
<dbReference type="SUPFAM" id="SSF53335">
    <property type="entry name" value="S-adenosyl-L-methionine-dependent methyltransferases"/>
    <property type="match status" value="1"/>
</dbReference>
<keyword evidence="2" id="KW-0489">Methyltransferase</keyword>
<dbReference type="AlphaFoldDB" id="A0A511ZGJ8"/>
<reference evidence="2 3" key="1">
    <citation type="submission" date="2019-07" db="EMBL/GenBank/DDBJ databases">
        <title>Whole genome shotgun sequence of Oceanobacillus sojae NBRC 105379.</title>
        <authorList>
            <person name="Hosoyama A."/>
            <person name="Uohara A."/>
            <person name="Ohji S."/>
            <person name="Ichikawa N."/>
        </authorList>
    </citation>
    <scope>NUCLEOTIDE SEQUENCE [LARGE SCALE GENOMIC DNA]</scope>
    <source>
        <strain evidence="2 3">NBRC 105379</strain>
    </source>
</reference>
<dbReference type="GO" id="GO:0008757">
    <property type="term" value="F:S-adenosylmethionine-dependent methyltransferase activity"/>
    <property type="evidence" value="ECO:0007669"/>
    <property type="project" value="InterPro"/>
</dbReference>
<dbReference type="Gene3D" id="3.40.50.150">
    <property type="entry name" value="Vaccinia Virus protein VP39"/>
    <property type="match status" value="1"/>
</dbReference>
<dbReference type="STRING" id="582851.GCA_900162665_00329"/>
<dbReference type="PANTHER" id="PTHR43591">
    <property type="entry name" value="METHYLTRANSFERASE"/>
    <property type="match status" value="1"/>
</dbReference>